<keyword evidence="7" id="KW-1185">Reference proteome</keyword>
<dbReference type="Proteomes" id="UP000054820">
    <property type="component" value="Unassembled WGS sequence"/>
</dbReference>
<feature type="region of interest" description="Disordered" evidence="4">
    <location>
        <begin position="501"/>
        <end position="539"/>
    </location>
</feature>
<dbReference type="SUPFAM" id="SSF103506">
    <property type="entry name" value="Mitochondrial carrier"/>
    <property type="match status" value="1"/>
</dbReference>
<keyword evidence="2" id="KW-0812">Transmembrane</keyword>
<organism evidence="6 8">
    <name type="scientific">Legionella steigerwaltii</name>
    <dbReference type="NCBI Taxonomy" id="460"/>
    <lineage>
        <taxon>Bacteria</taxon>
        <taxon>Pseudomonadati</taxon>
        <taxon>Pseudomonadota</taxon>
        <taxon>Gammaproteobacteria</taxon>
        <taxon>Legionellales</taxon>
        <taxon>Legionellaceae</taxon>
        <taxon>Legionella</taxon>
    </lineage>
</organism>
<evidence type="ECO:0000313" key="5">
    <source>
        <dbReference type="EMBL" id="KTD79005.1"/>
    </source>
</evidence>
<dbReference type="STRING" id="460.Lstg_0962"/>
<evidence type="ECO:0000256" key="2">
    <source>
        <dbReference type="ARBA" id="ARBA00022692"/>
    </source>
</evidence>
<evidence type="ECO:0000256" key="4">
    <source>
        <dbReference type="SAM" id="MobiDB-lite"/>
    </source>
</evidence>
<sequence length="539" mass="59150">MYNKTDSQTSKVGQPTVTAPVVWKPWDLSYLKSTPMVSPLELAKYKMMHSKEGTSTPTIWQMPVFSSMMKGFYNPAVWQSPVFSDMMKSMWSTIQTGSNSWMFPPMELMKQKLQTQKSVHAPKEGTFTPSIWQGPVFSTMMTSMWSAIQPGSNSWMFPPMELMKQKLQTSKSVQVPTVPTMPVTPPPGKGPSLPDWVPSVDKMYQQFWNGANFTAVALTTSFGIVAVQSPMKTILVNLTKNGTMLPVYQGGVMGFMKAMYAGTSASISGSVLRTGYVTTAKGGSKPLEEGLVREEDGRKYAPTGLGYLMAMTLGEQLITQGPEAISTLKKIPNFLPPNFTWKTFNNAKELIAAGFVPRYAAGMGNFFALCILEERIAKGLPIEDSKKRHFVSGATSGALAAFTTYPLAVLKDYIVVQFTINQEGQLKRANSIKLTKELFFNFINNPGASAKAFGEMALKQVPLRMSLTAMIFGLVAGIGETMGPEPLSRVVPEEYQPSVGKSRHGIFATKSTTPRIEEIPEDTDEHTQTQTSGSSPKSN</sequence>
<comment type="subcellular location">
    <subcellularLocation>
        <location evidence="1">Membrane</location>
    </subcellularLocation>
</comment>
<name>A0A378L9T3_9GAMM</name>
<evidence type="ECO:0000313" key="7">
    <source>
        <dbReference type="Proteomes" id="UP000054820"/>
    </source>
</evidence>
<gene>
    <name evidence="5" type="ORF">Lstg_0962</name>
    <name evidence="6" type="ORF">NCTC11991_02206</name>
</gene>
<dbReference type="RefSeq" id="WP_058476545.1">
    <property type="nucleotide sequence ID" value="NZ_CAAAIO010000007.1"/>
</dbReference>
<keyword evidence="3" id="KW-0472">Membrane</keyword>
<evidence type="ECO:0000256" key="1">
    <source>
        <dbReference type="ARBA" id="ARBA00004370"/>
    </source>
</evidence>
<dbReference type="EMBL" id="LNYZ01000007">
    <property type="protein sequence ID" value="KTD79005.1"/>
    <property type="molecule type" value="Genomic_DNA"/>
</dbReference>
<dbReference type="Proteomes" id="UP000255110">
    <property type="component" value="Unassembled WGS sequence"/>
</dbReference>
<dbReference type="InterPro" id="IPR041000">
    <property type="entry name" value="Serine_protease"/>
</dbReference>
<proteinExistence type="predicted"/>
<dbReference type="AlphaFoldDB" id="A0A378L9T3"/>
<protein>
    <submittedName>
        <fullName evidence="6">Periplasmic ligand-binding sensor domain protein</fullName>
    </submittedName>
</protein>
<feature type="compositionally biased region" description="Polar residues" evidence="4">
    <location>
        <begin position="528"/>
        <end position="539"/>
    </location>
</feature>
<dbReference type="OrthoDB" id="5633477at2"/>
<evidence type="ECO:0000313" key="8">
    <source>
        <dbReference type="Proteomes" id="UP000255110"/>
    </source>
</evidence>
<dbReference type="EMBL" id="UGOY01000001">
    <property type="protein sequence ID" value="STY23596.1"/>
    <property type="molecule type" value="Genomic_DNA"/>
</dbReference>
<dbReference type="GO" id="GO:0016020">
    <property type="term" value="C:membrane"/>
    <property type="evidence" value="ECO:0007669"/>
    <property type="project" value="UniProtKB-SubCell"/>
</dbReference>
<evidence type="ECO:0000313" key="6">
    <source>
        <dbReference type="EMBL" id="STY23596.1"/>
    </source>
</evidence>
<reference evidence="6 8" key="2">
    <citation type="submission" date="2018-06" db="EMBL/GenBank/DDBJ databases">
        <authorList>
            <consortium name="Pathogen Informatics"/>
            <person name="Doyle S."/>
        </authorList>
    </citation>
    <scope>NUCLEOTIDE SEQUENCE [LARGE SCALE GENOMIC DNA]</scope>
    <source>
        <strain evidence="6 8">NCTC11991</strain>
    </source>
</reference>
<accession>A0A378L9T3</accession>
<evidence type="ECO:0000256" key="3">
    <source>
        <dbReference type="ARBA" id="ARBA00023136"/>
    </source>
</evidence>
<dbReference type="Pfam" id="PF18405">
    <property type="entry name" value="SLC25_like"/>
    <property type="match status" value="1"/>
</dbReference>
<dbReference type="InterPro" id="IPR023395">
    <property type="entry name" value="MCP_dom_sf"/>
</dbReference>
<reference evidence="5 7" key="1">
    <citation type="submission" date="2015-11" db="EMBL/GenBank/DDBJ databases">
        <title>Genomic analysis of 38 Legionella species identifies large and diverse effector repertoires.</title>
        <authorList>
            <person name="Burstein D."/>
            <person name="Amaro F."/>
            <person name="Zusman T."/>
            <person name="Lifshitz Z."/>
            <person name="Cohen O."/>
            <person name="Gilbert J.A."/>
            <person name="Pupko T."/>
            <person name="Shuman H.A."/>
            <person name="Segal G."/>
        </authorList>
    </citation>
    <scope>NUCLEOTIDE SEQUENCE [LARGE SCALE GENOMIC DNA]</scope>
    <source>
        <strain evidence="5 7">SC-18-C9</strain>
    </source>
</reference>